<organism evidence="2 3">
    <name type="scientific">Ranitomeya imitator</name>
    <name type="common">mimic poison frog</name>
    <dbReference type="NCBI Taxonomy" id="111125"/>
    <lineage>
        <taxon>Eukaryota</taxon>
        <taxon>Metazoa</taxon>
        <taxon>Chordata</taxon>
        <taxon>Craniata</taxon>
        <taxon>Vertebrata</taxon>
        <taxon>Euteleostomi</taxon>
        <taxon>Amphibia</taxon>
        <taxon>Batrachia</taxon>
        <taxon>Anura</taxon>
        <taxon>Neobatrachia</taxon>
        <taxon>Hyloidea</taxon>
        <taxon>Dendrobatidae</taxon>
        <taxon>Dendrobatinae</taxon>
        <taxon>Ranitomeya</taxon>
    </lineage>
</organism>
<evidence type="ECO:0000313" key="2">
    <source>
        <dbReference type="EMBL" id="CAJ0967553.1"/>
    </source>
</evidence>
<dbReference type="EMBL" id="CAUEEQ010078358">
    <property type="protein sequence ID" value="CAJ0967553.1"/>
    <property type="molecule type" value="Genomic_DNA"/>
</dbReference>
<dbReference type="PROSITE" id="PS51717">
    <property type="entry name" value="G_VLIG"/>
    <property type="match status" value="1"/>
</dbReference>
<dbReference type="InterPro" id="IPR058641">
    <property type="entry name" value="GVIN1_dom"/>
</dbReference>
<evidence type="ECO:0000313" key="3">
    <source>
        <dbReference type="Proteomes" id="UP001176940"/>
    </source>
</evidence>
<keyword evidence="3" id="KW-1185">Reference proteome</keyword>
<dbReference type="PANTHER" id="PTHR14819">
    <property type="entry name" value="GTP-BINDING"/>
    <property type="match status" value="1"/>
</dbReference>
<protein>
    <recommendedName>
        <fullName evidence="1">VLIG-type G domain-containing protein</fullName>
    </recommendedName>
</protein>
<gene>
    <name evidence="2" type="ORF">RIMI_LOCUS22266872</name>
</gene>
<dbReference type="Proteomes" id="UP001176940">
    <property type="component" value="Unassembled WGS sequence"/>
</dbReference>
<feature type="domain" description="VLIG-type G" evidence="1">
    <location>
        <begin position="1"/>
        <end position="65"/>
    </location>
</feature>
<name>A0ABN9MLB9_9NEOB</name>
<evidence type="ECO:0000259" key="1">
    <source>
        <dbReference type="PROSITE" id="PS51717"/>
    </source>
</evidence>
<dbReference type="PANTHER" id="PTHR14819:SF9">
    <property type="entry name" value="UP-REGULATOR OF CELL PROLIFERATION-LIKE"/>
    <property type="match status" value="1"/>
</dbReference>
<sequence>MNYNPDEHTWYISGLWYGIPPMAPINSGYSEGVLSLKKCLIEFLRSKVQKPRTISVFLQWLKSLWNAVKYEKFIFSFRNSLIADAYDQVSVKYSQLEWNFRKEIYNWMTKVLISIKNEQAENLSMETLTDIIESTSEMLSKEEKKMHNLLNTYFDAELENAHLVEKYREDFMKSVKSLRKGLKEETVNKCKEAIHIQKTKHKIEGLKDSYISQMEEKVTTLICLCRDRTQKMDDKKLEGEFDAMWKDTIKNLQVKSIARQDIDHIMLQQLLKEMSHKSGAVNEKLLNIQTLLEFAHVTFEVRDEHIDLKWYEKCHDKIMYTVRRFKDFYKDDYSFKSKQLAEHLADKGSRFVDQCVKMNENYHDMFCLELLKMVNDKLQQSDVKNLHTTDHFELDLKLLLLGRAAPEFQKMHDNFLTLNDPYLCLETLKSDYLSVFKAVFQEKDECTTRAKRFCDLCLKPAIVDYVNHRLGQEIVNEMLSGKDNMKYMSRTFFQMRVLCKLLEEHSFEQYVKYINNYERFVKEYILEFIKEKYEDPEGLQSLQSNIVLSILQKLRKILKDSQLQKSADVSEFLRNICKMLNKDLVISQKDVKVIIFQNSVPVTQFAADVEFFLSDLGGDIISEMRWSTIESILDVVVLKPEEELFKKVIGCGNQCPFCKVPCEAGCAEHTEHFATVHRPQGLGRYRSVDTNVLCSSLCSTDVVTEKSFRNSDTEWKFHPYKDYQDLYPDWMIQPDPSISASDYWKFIFKEFNAKFAKEYNAKPATLPKDWYDISKGQALESLKESFRVK</sequence>
<comment type="caution">
    <text evidence="2">The sequence shown here is derived from an EMBL/GenBank/DDBJ whole genome shotgun (WGS) entry which is preliminary data.</text>
</comment>
<reference evidence="2" key="1">
    <citation type="submission" date="2023-07" db="EMBL/GenBank/DDBJ databases">
        <authorList>
            <person name="Stuckert A."/>
        </authorList>
    </citation>
    <scope>NUCLEOTIDE SEQUENCE</scope>
</reference>
<dbReference type="InterPro" id="IPR052986">
    <property type="entry name" value="VLIG_GTPase"/>
</dbReference>
<accession>A0ABN9MLB9</accession>
<proteinExistence type="predicted"/>
<dbReference type="Pfam" id="PF25974">
    <property type="entry name" value="URGCP_9th"/>
    <property type="match status" value="1"/>
</dbReference>
<dbReference type="InterPro" id="IPR030383">
    <property type="entry name" value="G_VLIG_dom"/>
</dbReference>